<feature type="non-terminal residue" evidence="2">
    <location>
        <position position="1"/>
    </location>
</feature>
<comment type="caution">
    <text evidence="2">The sequence shown here is derived from an EMBL/GenBank/DDBJ whole genome shotgun (WGS) entry which is preliminary data.</text>
</comment>
<sequence>MENSFVIHGLPKGLHLTTDEWTELLEEETTTESAGIESVTILSLAALDEHSFNVRHGDSRDKESNSGSCNNNNNDSISDSGDISCNSNSGCQTPAVAPLMLLVELMLENETQLVVDALAAWLPPRLSKTRLARSAEERKELLEEHPVPPAEGASAAGPTTITTTTATTTTATTATATTATTIAITTTTTTAPAAWSQAHLRIRCLDASMHGRLR</sequence>
<feature type="region of interest" description="Disordered" evidence="1">
    <location>
        <begin position="137"/>
        <end position="168"/>
    </location>
</feature>
<feature type="compositionally biased region" description="Basic and acidic residues" evidence="1">
    <location>
        <begin position="137"/>
        <end position="146"/>
    </location>
</feature>
<dbReference type="EMBL" id="CAJNNW010024623">
    <property type="protein sequence ID" value="CAE8673424.1"/>
    <property type="molecule type" value="Genomic_DNA"/>
</dbReference>
<gene>
    <name evidence="2" type="ORF">PGLA2088_LOCUS18528</name>
</gene>
<reference evidence="2" key="1">
    <citation type="submission" date="2021-02" db="EMBL/GenBank/DDBJ databases">
        <authorList>
            <person name="Dougan E. K."/>
            <person name="Rhodes N."/>
            <person name="Thang M."/>
            <person name="Chan C."/>
        </authorList>
    </citation>
    <scope>NUCLEOTIDE SEQUENCE</scope>
</reference>
<name>A0A813JF62_POLGL</name>
<protein>
    <submittedName>
        <fullName evidence="2">Uncharacterized protein</fullName>
    </submittedName>
</protein>
<evidence type="ECO:0000313" key="3">
    <source>
        <dbReference type="Proteomes" id="UP000626109"/>
    </source>
</evidence>
<dbReference type="Proteomes" id="UP000626109">
    <property type="component" value="Unassembled WGS sequence"/>
</dbReference>
<proteinExistence type="predicted"/>
<organism evidence="2 3">
    <name type="scientific">Polarella glacialis</name>
    <name type="common">Dinoflagellate</name>
    <dbReference type="NCBI Taxonomy" id="89957"/>
    <lineage>
        <taxon>Eukaryota</taxon>
        <taxon>Sar</taxon>
        <taxon>Alveolata</taxon>
        <taxon>Dinophyceae</taxon>
        <taxon>Suessiales</taxon>
        <taxon>Suessiaceae</taxon>
        <taxon>Polarella</taxon>
    </lineage>
</organism>
<feature type="compositionally biased region" description="Low complexity" evidence="1">
    <location>
        <begin position="159"/>
        <end position="168"/>
    </location>
</feature>
<evidence type="ECO:0000313" key="2">
    <source>
        <dbReference type="EMBL" id="CAE8673424.1"/>
    </source>
</evidence>
<evidence type="ECO:0000256" key="1">
    <source>
        <dbReference type="SAM" id="MobiDB-lite"/>
    </source>
</evidence>
<accession>A0A813JF62</accession>
<dbReference type="AlphaFoldDB" id="A0A813JF62"/>